<protein>
    <submittedName>
        <fullName evidence="1">Uncharacterized protein</fullName>
    </submittedName>
</protein>
<evidence type="ECO:0000313" key="1">
    <source>
        <dbReference type="EMBL" id="JAD93063.1"/>
    </source>
</evidence>
<name>A0A0A9E239_ARUDO</name>
<reference evidence="1" key="2">
    <citation type="journal article" date="2015" name="Data Brief">
        <title>Shoot transcriptome of the giant reed, Arundo donax.</title>
        <authorList>
            <person name="Barrero R.A."/>
            <person name="Guerrero F.D."/>
            <person name="Moolhuijzen P."/>
            <person name="Goolsby J.A."/>
            <person name="Tidwell J."/>
            <person name="Bellgard S.E."/>
            <person name="Bellgard M.I."/>
        </authorList>
    </citation>
    <scope>NUCLEOTIDE SEQUENCE</scope>
    <source>
        <tissue evidence="1">Shoot tissue taken approximately 20 cm above the soil surface</tissue>
    </source>
</reference>
<dbReference type="EMBL" id="GBRH01204832">
    <property type="protein sequence ID" value="JAD93063.1"/>
    <property type="molecule type" value="Transcribed_RNA"/>
</dbReference>
<reference evidence="1" key="1">
    <citation type="submission" date="2014-09" db="EMBL/GenBank/DDBJ databases">
        <authorList>
            <person name="Magalhaes I.L.F."/>
            <person name="Oliveira U."/>
            <person name="Santos F.R."/>
            <person name="Vidigal T.H.D.A."/>
            <person name="Brescovit A.D."/>
            <person name="Santos A.J."/>
        </authorList>
    </citation>
    <scope>NUCLEOTIDE SEQUENCE</scope>
    <source>
        <tissue evidence="1">Shoot tissue taken approximately 20 cm above the soil surface</tissue>
    </source>
</reference>
<accession>A0A0A9E239</accession>
<proteinExistence type="predicted"/>
<organism evidence="1">
    <name type="scientific">Arundo donax</name>
    <name type="common">Giant reed</name>
    <name type="synonym">Donax arundinaceus</name>
    <dbReference type="NCBI Taxonomy" id="35708"/>
    <lineage>
        <taxon>Eukaryota</taxon>
        <taxon>Viridiplantae</taxon>
        <taxon>Streptophyta</taxon>
        <taxon>Embryophyta</taxon>
        <taxon>Tracheophyta</taxon>
        <taxon>Spermatophyta</taxon>
        <taxon>Magnoliopsida</taxon>
        <taxon>Liliopsida</taxon>
        <taxon>Poales</taxon>
        <taxon>Poaceae</taxon>
        <taxon>PACMAD clade</taxon>
        <taxon>Arundinoideae</taxon>
        <taxon>Arundineae</taxon>
        <taxon>Arundo</taxon>
    </lineage>
</organism>
<dbReference type="AlphaFoldDB" id="A0A0A9E239"/>
<sequence>MQPVFIMSYRAFLVSSSATAIAKRHMPIWQGFGVSFSGSKTALRSR</sequence>